<sequence>MSSDTGSNLVRSHTYLTWRFKLSQAERTDDRHGALVIFIDDLDRCPKPRIVKALAEDYGQEDAHRFMEKIVQVTFNLPKVTDAMFEPFLDDLGDIPAEIANHLRLIMPAMGYNPRQLKRFVNNLNLRYGLMRSSGFLSYADLFGQCGVG</sequence>
<dbReference type="InterPro" id="IPR011646">
    <property type="entry name" value="KAP_P-loop"/>
</dbReference>
<dbReference type="RefSeq" id="WP_155311435.1">
    <property type="nucleotide sequence ID" value="NZ_AP021876.1"/>
</dbReference>
<dbReference type="Pfam" id="PF07693">
    <property type="entry name" value="KAP_NTPase"/>
    <property type="match status" value="1"/>
</dbReference>
<accession>A0A5K7ZUG1</accession>
<dbReference type="EMBL" id="AP021876">
    <property type="protein sequence ID" value="BBO83873.1"/>
    <property type="molecule type" value="Genomic_DNA"/>
</dbReference>
<evidence type="ECO:0000259" key="1">
    <source>
        <dbReference type="Pfam" id="PF07693"/>
    </source>
</evidence>
<organism evidence="2 3">
    <name type="scientific">Desulfosarcina ovata subsp. sediminis</name>
    <dbReference type="NCBI Taxonomy" id="885957"/>
    <lineage>
        <taxon>Bacteria</taxon>
        <taxon>Pseudomonadati</taxon>
        <taxon>Thermodesulfobacteriota</taxon>
        <taxon>Desulfobacteria</taxon>
        <taxon>Desulfobacterales</taxon>
        <taxon>Desulfosarcinaceae</taxon>
        <taxon>Desulfosarcina</taxon>
    </lineage>
</organism>
<dbReference type="KEGG" id="dov:DSCO28_44390"/>
<gene>
    <name evidence="2" type="ORF">DSCO28_44390</name>
</gene>
<dbReference type="AlphaFoldDB" id="A0A5K7ZUG1"/>
<proteinExistence type="predicted"/>
<reference evidence="2 3" key="1">
    <citation type="submission" date="2019-11" db="EMBL/GenBank/DDBJ databases">
        <title>Comparative genomics of hydrocarbon-degrading Desulfosarcina strains.</title>
        <authorList>
            <person name="Watanabe M."/>
            <person name="Kojima H."/>
            <person name="Fukui M."/>
        </authorList>
    </citation>
    <scope>NUCLEOTIDE SEQUENCE [LARGE SCALE GENOMIC DNA]</scope>
    <source>
        <strain evidence="2 3">28bB2T</strain>
    </source>
</reference>
<evidence type="ECO:0000313" key="2">
    <source>
        <dbReference type="EMBL" id="BBO83873.1"/>
    </source>
</evidence>
<dbReference type="Proteomes" id="UP000425960">
    <property type="component" value="Chromosome"/>
</dbReference>
<name>A0A5K7ZUG1_9BACT</name>
<protein>
    <recommendedName>
        <fullName evidence="1">KAP NTPase domain-containing protein</fullName>
    </recommendedName>
</protein>
<feature type="domain" description="KAP NTPase" evidence="1">
    <location>
        <begin position="49"/>
        <end position="130"/>
    </location>
</feature>
<evidence type="ECO:0000313" key="3">
    <source>
        <dbReference type="Proteomes" id="UP000425960"/>
    </source>
</evidence>